<dbReference type="Gene3D" id="6.10.250.690">
    <property type="match status" value="1"/>
</dbReference>
<dbReference type="SUPFAM" id="SSF52172">
    <property type="entry name" value="CheY-like"/>
    <property type="match status" value="1"/>
</dbReference>
<evidence type="ECO:0000256" key="6">
    <source>
        <dbReference type="ARBA" id="ARBA00023125"/>
    </source>
</evidence>
<proteinExistence type="predicted"/>
<sequence length="234" mass="26584">MKQISIIDDDEELVMLLTELLSREGWQVNHYLRLAEAEKGLVSQPVPLILLDVMLPDGNGLDACKRFRQRWPQLGIVMLTARGDPFDKVIGLEVGADDYLAKPFEPRELIARIRSYFRRLDTFSTPNTESLIQIGALVIQPLSRIATLNEQPLSLTSIEYKILYAFAQHAGQVLSRETISQLTQADNYRPQDRTVDVQIARLRKKLMEVDPLFDPIATVRGEGYVFRLLSSSNT</sequence>
<dbReference type="Pfam" id="PF00486">
    <property type="entry name" value="Trans_reg_C"/>
    <property type="match status" value="1"/>
</dbReference>
<evidence type="ECO:0000256" key="1">
    <source>
        <dbReference type="ARBA" id="ARBA00004496"/>
    </source>
</evidence>
<keyword evidence="5" id="KW-0805">Transcription regulation</keyword>
<evidence type="ECO:0000259" key="10">
    <source>
        <dbReference type="PROSITE" id="PS50110"/>
    </source>
</evidence>
<evidence type="ECO:0000313" key="13">
    <source>
        <dbReference type="Proteomes" id="UP001165395"/>
    </source>
</evidence>
<gene>
    <name evidence="12" type="ORF">LIN78_15055</name>
</gene>
<dbReference type="PANTHER" id="PTHR48111:SF39">
    <property type="entry name" value="TRANSCRIPTIONAL REGULATORY PROTEIN CPXR"/>
    <property type="match status" value="1"/>
</dbReference>
<keyword evidence="2" id="KW-0963">Cytoplasm</keyword>
<dbReference type="PANTHER" id="PTHR48111">
    <property type="entry name" value="REGULATOR OF RPOS"/>
    <property type="match status" value="1"/>
</dbReference>
<evidence type="ECO:0000313" key="12">
    <source>
        <dbReference type="EMBL" id="MCB6184865.1"/>
    </source>
</evidence>
<feature type="modified residue" description="4-aspartylphosphate" evidence="8">
    <location>
        <position position="52"/>
    </location>
</feature>
<keyword evidence="7" id="KW-0804">Transcription</keyword>
<dbReference type="InterPro" id="IPR011006">
    <property type="entry name" value="CheY-like_superfamily"/>
</dbReference>
<accession>A0ABS8D9I9</accession>
<comment type="caution">
    <text evidence="12">The sequence shown here is derived from an EMBL/GenBank/DDBJ whole genome shotgun (WGS) entry which is preliminary data.</text>
</comment>
<reference evidence="12" key="1">
    <citation type="submission" date="2021-10" db="EMBL/GenBank/DDBJ databases">
        <title>The complete genome sequence of Leeia sp. TBRC 13508.</title>
        <authorList>
            <person name="Charoenyingcharoen P."/>
            <person name="Yukphan P."/>
        </authorList>
    </citation>
    <scope>NUCLEOTIDE SEQUENCE</scope>
    <source>
        <strain evidence="12">TBRC 13508</strain>
    </source>
</reference>
<keyword evidence="3 8" id="KW-0597">Phosphoprotein</keyword>
<evidence type="ECO:0000256" key="4">
    <source>
        <dbReference type="ARBA" id="ARBA00023012"/>
    </source>
</evidence>
<dbReference type="CDD" id="cd00383">
    <property type="entry name" value="trans_reg_C"/>
    <property type="match status" value="1"/>
</dbReference>
<dbReference type="PROSITE" id="PS51755">
    <property type="entry name" value="OMPR_PHOB"/>
    <property type="match status" value="1"/>
</dbReference>
<dbReference type="Pfam" id="PF00072">
    <property type="entry name" value="Response_reg"/>
    <property type="match status" value="1"/>
</dbReference>
<evidence type="ECO:0000256" key="9">
    <source>
        <dbReference type="PROSITE-ProRule" id="PRU01091"/>
    </source>
</evidence>
<evidence type="ECO:0000256" key="5">
    <source>
        <dbReference type="ARBA" id="ARBA00023015"/>
    </source>
</evidence>
<protein>
    <submittedName>
        <fullName evidence="12">Response regulator transcription factor</fullName>
    </submittedName>
</protein>
<dbReference type="SUPFAM" id="SSF46894">
    <property type="entry name" value="C-terminal effector domain of the bipartite response regulators"/>
    <property type="match status" value="1"/>
</dbReference>
<dbReference type="InterPro" id="IPR039420">
    <property type="entry name" value="WalR-like"/>
</dbReference>
<dbReference type="InterPro" id="IPR036388">
    <property type="entry name" value="WH-like_DNA-bd_sf"/>
</dbReference>
<feature type="domain" description="Response regulatory" evidence="10">
    <location>
        <begin position="3"/>
        <end position="117"/>
    </location>
</feature>
<keyword evidence="6 9" id="KW-0238">DNA-binding</keyword>
<keyword evidence="4" id="KW-0902">Two-component regulatory system</keyword>
<dbReference type="InterPro" id="IPR001789">
    <property type="entry name" value="Sig_transdc_resp-reg_receiver"/>
</dbReference>
<dbReference type="SMART" id="SM00448">
    <property type="entry name" value="REC"/>
    <property type="match status" value="1"/>
</dbReference>
<evidence type="ECO:0000256" key="8">
    <source>
        <dbReference type="PROSITE-ProRule" id="PRU00169"/>
    </source>
</evidence>
<dbReference type="InterPro" id="IPR001867">
    <property type="entry name" value="OmpR/PhoB-type_DNA-bd"/>
</dbReference>
<dbReference type="PROSITE" id="PS50110">
    <property type="entry name" value="RESPONSE_REGULATORY"/>
    <property type="match status" value="1"/>
</dbReference>
<dbReference type="InterPro" id="IPR016032">
    <property type="entry name" value="Sig_transdc_resp-reg_C-effctor"/>
</dbReference>
<dbReference type="EMBL" id="JAJBZT010000010">
    <property type="protein sequence ID" value="MCB6184865.1"/>
    <property type="molecule type" value="Genomic_DNA"/>
</dbReference>
<dbReference type="Proteomes" id="UP001165395">
    <property type="component" value="Unassembled WGS sequence"/>
</dbReference>
<dbReference type="Gene3D" id="1.10.10.10">
    <property type="entry name" value="Winged helix-like DNA-binding domain superfamily/Winged helix DNA-binding domain"/>
    <property type="match status" value="1"/>
</dbReference>
<organism evidence="12 13">
    <name type="scientific">Leeia speluncae</name>
    <dbReference type="NCBI Taxonomy" id="2884804"/>
    <lineage>
        <taxon>Bacteria</taxon>
        <taxon>Pseudomonadati</taxon>
        <taxon>Pseudomonadota</taxon>
        <taxon>Betaproteobacteria</taxon>
        <taxon>Neisseriales</taxon>
        <taxon>Leeiaceae</taxon>
        <taxon>Leeia</taxon>
    </lineage>
</organism>
<name>A0ABS8D9I9_9NEIS</name>
<dbReference type="Gene3D" id="3.40.50.2300">
    <property type="match status" value="1"/>
</dbReference>
<evidence type="ECO:0000256" key="2">
    <source>
        <dbReference type="ARBA" id="ARBA00022490"/>
    </source>
</evidence>
<evidence type="ECO:0000256" key="3">
    <source>
        <dbReference type="ARBA" id="ARBA00022553"/>
    </source>
</evidence>
<dbReference type="RefSeq" id="WP_227181685.1">
    <property type="nucleotide sequence ID" value="NZ_JAJBZT010000010.1"/>
</dbReference>
<feature type="DNA-binding region" description="OmpR/PhoB-type" evidence="9">
    <location>
        <begin position="129"/>
        <end position="228"/>
    </location>
</feature>
<evidence type="ECO:0000256" key="7">
    <source>
        <dbReference type="ARBA" id="ARBA00023163"/>
    </source>
</evidence>
<feature type="domain" description="OmpR/PhoB-type" evidence="11">
    <location>
        <begin position="129"/>
        <end position="228"/>
    </location>
</feature>
<comment type="subcellular location">
    <subcellularLocation>
        <location evidence="1">Cytoplasm</location>
    </subcellularLocation>
</comment>
<keyword evidence="13" id="KW-1185">Reference proteome</keyword>
<dbReference type="SMART" id="SM00862">
    <property type="entry name" value="Trans_reg_C"/>
    <property type="match status" value="1"/>
</dbReference>
<evidence type="ECO:0000259" key="11">
    <source>
        <dbReference type="PROSITE" id="PS51755"/>
    </source>
</evidence>